<sequence>MRNLPVFHRRQAMEKTRNPEPAFPDCGARLLFCIV</sequence>
<accession>A0A2P2QI94</accession>
<protein>
    <submittedName>
        <fullName evidence="1">Uncharacterized protein</fullName>
    </submittedName>
</protein>
<evidence type="ECO:0000313" key="1">
    <source>
        <dbReference type="EMBL" id="MBX66723.1"/>
    </source>
</evidence>
<proteinExistence type="predicted"/>
<dbReference type="EMBL" id="GGEC01086239">
    <property type="protein sequence ID" value="MBX66723.1"/>
    <property type="molecule type" value="Transcribed_RNA"/>
</dbReference>
<organism evidence="1">
    <name type="scientific">Rhizophora mucronata</name>
    <name type="common">Asiatic mangrove</name>
    <dbReference type="NCBI Taxonomy" id="61149"/>
    <lineage>
        <taxon>Eukaryota</taxon>
        <taxon>Viridiplantae</taxon>
        <taxon>Streptophyta</taxon>
        <taxon>Embryophyta</taxon>
        <taxon>Tracheophyta</taxon>
        <taxon>Spermatophyta</taxon>
        <taxon>Magnoliopsida</taxon>
        <taxon>eudicotyledons</taxon>
        <taxon>Gunneridae</taxon>
        <taxon>Pentapetalae</taxon>
        <taxon>rosids</taxon>
        <taxon>fabids</taxon>
        <taxon>Malpighiales</taxon>
        <taxon>Rhizophoraceae</taxon>
        <taxon>Rhizophora</taxon>
    </lineage>
</organism>
<dbReference type="AlphaFoldDB" id="A0A2P2QI94"/>
<reference evidence="1" key="1">
    <citation type="submission" date="2018-02" db="EMBL/GenBank/DDBJ databases">
        <title>Rhizophora mucronata_Transcriptome.</title>
        <authorList>
            <person name="Meera S.P."/>
            <person name="Sreeshan A."/>
            <person name="Augustine A."/>
        </authorList>
    </citation>
    <scope>NUCLEOTIDE SEQUENCE</scope>
    <source>
        <tissue evidence="1">Leaf</tissue>
    </source>
</reference>
<name>A0A2P2QI94_RHIMU</name>